<keyword evidence="2" id="KW-1185">Reference proteome</keyword>
<comment type="caution">
    <text evidence="1">The sequence shown here is derived from an EMBL/GenBank/DDBJ whole genome shotgun (WGS) entry which is preliminary data.</text>
</comment>
<proteinExistence type="predicted"/>
<accession>A0ACB8RKU5</accession>
<reference evidence="1" key="2">
    <citation type="journal article" date="2022" name="New Phytol.">
        <title>Evolutionary transition to the ectomycorrhizal habit in the genomes of a hyperdiverse lineage of mushroom-forming fungi.</title>
        <authorList>
            <person name="Looney B."/>
            <person name="Miyauchi S."/>
            <person name="Morin E."/>
            <person name="Drula E."/>
            <person name="Courty P.E."/>
            <person name="Kohler A."/>
            <person name="Kuo A."/>
            <person name="LaButti K."/>
            <person name="Pangilinan J."/>
            <person name="Lipzen A."/>
            <person name="Riley R."/>
            <person name="Andreopoulos W."/>
            <person name="He G."/>
            <person name="Johnson J."/>
            <person name="Nolan M."/>
            <person name="Tritt A."/>
            <person name="Barry K.W."/>
            <person name="Grigoriev I.V."/>
            <person name="Nagy L.G."/>
            <person name="Hibbett D."/>
            <person name="Henrissat B."/>
            <person name="Matheny P.B."/>
            <person name="Labbe J."/>
            <person name="Martin F.M."/>
        </authorList>
    </citation>
    <scope>NUCLEOTIDE SEQUENCE</scope>
    <source>
        <strain evidence="1">FP105234-sp</strain>
    </source>
</reference>
<sequence length="454" mass="49722">MAAAAAAALPPPSPFAALLRRSKFASFDPQIAQVYTTHGGDAHRGNWGLKRPLAVRKRGKHITVQAVDSPEQQTEWRHADSEGLWIKRWNELGAEASLRGGDWDRIMGTVKRNLWLVDTDFGLGVGKEPMTRRAEEEEEERRAAERAEADVRLSEEEEKAAEHKARLREAALTEKRTRAVVPTVNAMSPQAYARYIRTLRAQRPAFAAFLEQEMLKDTAKHREHERRTGDMRRPRRMAGTPRAQAVLDTAEVVQRAFLQDRALAAAHRPDARAIEQQPHRTAGLSYALEAPLTSFFLTAPQPGRYLTPHASTRRPVAIAGMVGYIGHYNADAADADALRFRVTAAQLHAAPTAVAGRLPGGLHGVRLDTKLREVSTLNMLRATAAAPGSREYVALGDAAQAAPGRRADRSSMTRGGGRGRAVADAKKAGAVQHTPIDLLSTLADILANRVQPPK</sequence>
<reference evidence="1" key="1">
    <citation type="submission" date="2021-02" db="EMBL/GenBank/DDBJ databases">
        <authorList>
            <consortium name="DOE Joint Genome Institute"/>
            <person name="Ahrendt S."/>
            <person name="Looney B.P."/>
            <person name="Miyauchi S."/>
            <person name="Morin E."/>
            <person name="Drula E."/>
            <person name="Courty P.E."/>
            <person name="Chicoki N."/>
            <person name="Fauchery L."/>
            <person name="Kohler A."/>
            <person name="Kuo A."/>
            <person name="Labutti K."/>
            <person name="Pangilinan J."/>
            <person name="Lipzen A."/>
            <person name="Riley R."/>
            <person name="Andreopoulos W."/>
            <person name="He G."/>
            <person name="Johnson J."/>
            <person name="Barry K.W."/>
            <person name="Grigoriev I.V."/>
            <person name="Nagy L."/>
            <person name="Hibbett D."/>
            <person name="Henrissat B."/>
            <person name="Matheny P.B."/>
            <person name="Labbe J."/>
            <person name="Martin F."/>
        </authorList>
    </citation>
    <scope>NUCLEOTIDE SEQUENCE</scope>
    <source>
        <strain evidence="1">FP105234-sp</strain>
    </source>
</reference>
<gene>
    <name evidence="1" type="ORF">FA95DRAFT_1562275</name>
</gene>
<organism evidence="1 2">
    <name type="scientific">Auriscalpium vulgare</name>
    <dbReference type="NCBI Taxonomy" id="40419"/>
    <lineage>
        <taxon>Eukaryota</taxon>
        <taxon>Fungi</taxon>
        <taxon>Dikarya</taxon>
        <taxon>Basidiomycota</taxon>
        <taxon>Agaricomycotina</taxon>
        <taxon>Agaricomycetes</taxon>
        <taxon>Russulales</taxon>
        <taxon>Auriscalpiaceae</taxon>
        <taxon>Auriscalpium</taxon>
    </lineage>
</organism>
<evidence type="ECO:0000313" key="1">
    <source>
        <dbReference type="EMBL" id="KAI0044407.1"/>
    </source>
</evidence>
<name>A0ACB8RKU5_9AGAM</name>
<dbReference type="Proteomes" id="UP000814033">
    <property type="component" value="Unassembled WGS sequence"/>
</dbReference>
<protein>
    <submittedName>
        <fullName evidence="1">Uncharacterized protein</fullName>
    </submittedName>
</protein>
<dbReference type="EMBL" id="MU275984">
    <property type="protein sequence ID" value="KAI0044407.1"/>
    <property type="molecule type" value="Genomic_DNA"/>
</dbReference>
<evidence type="ECO:0000313" key="2">
    <source>
        <dbReference type="Proteomes" id="UP000814033"/>
    </source>
</evidence>